<protein>
    <recommendedName>
        <fullName evidence="2">Exosome subunit</fullName>
    </recommendedName>
</protein>
<sequence length="146" mass="16108">MGLHSATWRVHASAVDDVDLLEQSLHWLVGDDCELSVESGKSWHGSHQTTIEATTKRKKVALDALARLGEVALRTLLKDGVARRIDDEKVMHVRIRLSDLVRGEISIVSDDDSVATAKGQFKIESYPGSEPSEVISETMRTMLEGL</sequence>
<organism evidence="1">
    <name type="scientific">uncultured marine group II/III euryarchaeote AD1000_04_F01</name>
    <dbReference type="NCBI Taxonomy" id="1457705"/>
    <lineage>
        <taxon>Archaea</taxon>
        <taxon>Methanobacteriati</taxon>
        <taxon>Methanobacteriota</taxon>
        <taxon>environmental samples</taxon>
    </lineage>
</organism>
<evidence type="ECO:0000313" key="1">
    <source>
        <dbReference type="EMBL" id="AIE90527.1"/>
    </source>
</evidence>
<dbReference type="InterPro" id="IPR002739">
    <property type="entry name" value="PAB1135-like"/>
</dbReference>
<dbReference type="InterPro" id="IPR022803">
    <property type="entry name" value="Ribosomal_uL5_dom_sf"/>
</dbReference>
<dbReference type="Pfam" id="PF01877">
    <property type="entry name" value="RNA_binding"/>
    <property type="match status" value="1"/>
</dbReference>
<evidence type="ECO:0008006" key="2">
    <source>
        <dbReference type="Google" id="ProtNLM"/>
    </source>
</evidence>
<name>A0A075FLE4_9EURY</name>
<reference evidence="1" key="1">
    <citation type="journal article" date="2014" name="Genome Biol. Evol.">
        <title>Pangenome evidence for extensive interdomain horizontal transfer affecting lineage core and shell genes in uncultured planktonic thaumarchaeota and euryarchaeota.</title>
        <authorList>
            <person name="Deschamps P."/>
            <person name="Zivanovic Y."/>
            <person name="Moreira D."/>
            <person name="Rodriguez-Valera F."/>
            <person name="Lopez-Garcia P."/>
        </authorList>
    </citation>
    <scope>NUCLEOTIDE SEQUENCE</scope>
</reference>
<dbReference type="EMBL" id="KF900312">
    <property type="protein sequence ID" value="AIE90527.1"/>
    <property type="molecule type" value="Genomic_DNA"/>
</dbReference>
<accession>A0A075FLE4</accession>
<proteinExistence type="predicted"/>
<dbReference type="AlphaFoldDB" id="A0A075FLE4"/>
<dbReference type="SUPFAM" id="SSF55282">
    <property type="entry name" value="RL5-like"/>
    <property type="match status" value="1"/>
</dbReference>
<dbReference type="Gene3D" id="3.30.1440.10">
    <property type="match status" value="1"/>
</dbReference>